<dbReference type="Proteomes" id="UP000192934">
    <property type="component" value="Chromosome I"/>
</dbReference>
<dbReference type="EMBL" id="LT840185">
    <property type="protein sequence ID" value="SMF75022.1"/>
    <property type="molecule type" value="Genomic_DNA"/>
</dbReference>
<dbReference type="OrthoDB" id="7595199at2"/>
<accession>A0A1X7GVU5</accession>
<evidence type="ECO:0008006" key="4">
    <source>
        <dbReference type="Google" id="ProtNLM"/>
    </source>
</evidence>
<gene>
    <name evidence="2" type="ORF">SAMN06295910_2299</name>
</gene>
<dbReference type="STRING" id="941907.SAMN06295910_2299"/>
<evidence type="ECO:0000256" key="1">
    <source>
        <dbReference type="SAM" id="SignalP"/>
    </source>
</evidence>
<proteinExistence type="predicted"/>
<name>A0A1X7GVU5_9SPHN</name>
<sequence>MPMLVQARSICAILGLALLGGCAGNIADHVGPREGIVTAELTRYGLNLRETQCVGAQLATSLTPLQLRRLQRAAASVQKGYYDADRLTLRDLEYVGRTVEPEVGTAVKAAADACAAKVEEPEAPQPEAEAKPAGPNWLNLGKAESGQSMAIDASTIAREENIRRAWFRMTDATGSQTGNIYLLEVDCQAKTINPRERRKLDAAGAVAESETYPPSKLAVEDGTVMAIAYLSLCS</sequence>
<reference evidence="3" key="1">
    <citation type="submission" date="2017-04" db="EMBL/GenBank/DDBJ databases">
        <authorList>
            <person name="Varghese N."/>
            <person name="Submissions S."/>
        </authorList>
    </citation>
    <scope>NUCLEOTIDE SEQUENCE [LARGE SCALE GENOMIC DNA]</scope>
    <source>
        <strain evidence="3">Dd16</strain>
    </source>
</reference>
<feature type="chain" id="PRO_5012191678" description="Lipoprotein" evidence="1">
    <location>
        <begin position="28"/>
        <end position="234"/>
    </location>
</feature>
<dbReference type="AlphaFoldDB" id="A0A1X7GVU5"/>
<keyword evidence="1" id="KW-0732">Signal</keyword>
<evidence type="ECO:0000313" key="3">
    <source>
        <dbReference type="Proteomes" id="UP000192934"/>
    </source>
</evidence>
<organism evidence="2 3">
    <name type="scientific">Allosphingosinicella indica</name>
    <dbReference type="NCBI Taxonomy" id="941907"/>
    <lineage>
        <taxon>Bacteria</taxon>
        <taxon>Pseudomonadati</taxon>
        <taxon>Pseudomonadota</taxon>
        <taxon>Alphaproteobacteria</taxon>
        <taxon>Sphingomonadales</taxon>
        <taxon>Sphingomonadaceae</taxon>
        <taxon>Allosphingosinicella</taxon>
    </lineage>
</organism>
<evidence type="ECO:0000313" key="2">
    <source>
        <dbReference type="EMBL" id="SMF75022.1"/>
    </source>
</evidence>
<protein>
    <recommendedName>
        <fullName evidence="4">Lipoprotein</fullName>
    </recommendedName>
</protein>
<feature type="signal peptide" evidence="1">
    <location>
        <begin position="1"/>
        <end position="27"/>
    </location>
</feature>
<keyword evidence="3" id="KW-1185">Reference proteome</keyword>